<evidence type="ECO:0000256" key="1">
    <source>
        <dbReference type="SAM" id="MobiDB-lite"/>
    </source>
</evidence>
<feature type="region of interest" description="Disordered" evidence="1">
    <location>
        <begin position="1"/>
        <end position="21"/>
    </location>
</feature>
<name>A0A0J7J4G3_9GAMM</name>
<dbReference type="RefSeq" id="WP_048495434.1">
    <property type="nucleotide sequence ID" value="NZ_LFBU01000001.1"/>
</dbReference>
<dbReference type="Pfam" id="PF10948">
    <property type="entry name" value="DUF2635"/>
    <property type="match status" value="1"/>
</dbReference>
<protein>
    <recommendedName>
        <fullName evidence="5">DUF2635 domain-containing protein</fullName>
    </recommendedName>
</protein>
<organism evidence="2 4">
    <name type="scientific">Marinobacter subterrani</name>
    <dbReference type="NCBI Taxonomy" id="1658765"/>
    <lineage>
        <taxon>Bacteria</taxon>
        <taxon>Pseudomonadati</taxon>
        <taxon>Pseudomonadota</taxon>
        <taxon>Gammaproteobacteria</taxon>
        <taxon>Pseudomonadales</taxon>
        <taxon>Marinobacteraceae</taxon>
        <taxon>Marinobacter</taxon>
    </lineage>
</organism>
<dbReference type="STRING" id="1658765.Msub_11530"/>
<dbReference type="AlphaFoldDB" id="A0A0J7J4G3"/>
<dbReference type="EMBL" id="LFBU01000002">
    <property type="protein sequence ID" value="KMQ72821.1"/>
    <property type="molecule type" value="Genomic_DNA"/>
</dbReference>
<evidence type="ECO:0000313" key="3">
    <source>
        <dbReference type="EMBL" id="KMQ75328.1"/>
    </source>
</evidence>
<accession>A0A0J7J4G3</accession>
<dbReference type="InterPro" id="IPR024400">
    <property type="entry name" value="DUF2635"/>
</dbReference>
<dbReference type="EMBL" id="LFBU01000001">
    <property type="protein sequence ID" value="KMQ75328.1"/>
    <property type="molecule type" value="Genomic_DNA"/>
</dbReference>
<proteinExistence type="predicted"/>
<dbReference type="Proteomes" id="UP000036102">
    <property type="component" value="Unassembled WGS sequence"/>
</dbReference>
<comment type="caution">
    <text evidence="2">The sequence shown here is derived from an EMBL/GenBank/DDBJ whole genome shotgun (WGS) entry which is preliminary data.</text>
</comment>
<feature type="compositionally biased region" description="Basic and acidic residues" evidence="1">
    <location>
        <begin position="1"/>
        <end position="16"/>
    </location>
</feature>
<keyword evidence="4" id="KW-1185">Reference proteome</keyword>
<gene>
    <name evidence="3" type="ORF">Msub_11530</name>
    <name evidence="2" type="ORF">Msub_20015</name>
</gene>
<dbReference type="PATRIC" id="fig|1658765.3.peg.1523"/>
<evidence type="ECO:0000313" key="4">
    <source>
        <dbReference type="Proteomes" id="UP000036102"/>
    </source>
</evidence>
<evidence type="ECO:0000313" key="2">
    <source>
        <dbReference type="EMBL" id="KMQ72821.1"/>
    </source>
</evidence>
<reference evidence="2 4" key="1">
    <citation type="submission" date="2015-06" db="EMBL/GenBank/DDBJ databases">
        <title>Marinobacter subterrani, a genetically tractable neutrophilic iron-oxidizing strain isolated from the Soudan Iron Mine.</title>
        <authorList>
            <person name="Bonis B.M."/>
            <person name="Gralnick J.A."/>
        </authorList>
    </citation>
    <scope>NUCLEOTIDE SEQUENCE [LARGE SCALE GENOMIC DNA]</scope>
    <source>
        <strain evidence="2 4">JG233</strain>
    </source>
</reference>
<sequence>MAKERIYVKPRQRDPAKPAAGVLQVRRENGTPIPDEGAWVEPSQYIRRRLRDGDLVTATAPKKASAKTAAKSTDTQE</sequence>
<evidence type="ECO:0008006" key="5">
    <source>
        <dbReference type="Google" id="ProtNLM"/>
    </source>
</evidence>
<feature type="region of interest" description="Disordered" evidence="1">
    <location>
        <begin position="57"/>
        <end position="77"/>
    </location>
</feature>